<dbReference type="KEGG" id="rom:EI983_12325"/>
<protein>
    <submittedName>
        <fullName evidence="1">DUF4259 domain-containing protein</fullName>
    </submittedName>
</protein>
<keyword evidence="2" id="KW-1185">Reference proteome</keyword>
<name>A0A6I6IS54_9RHOB</name>
<sequence length="214" mass="22622">MGTWDTGSFDNDAALDFLGELETPAEIAAMIRDGGQSADADTAARVIAACDLVAALLGRPDPAMPEDILPRLGDAPHPEAALLAEARRAIAHLRARSELAELWADGDDAGWQAALDDLLARLDPDAPYEPKGTSAAPAGVILAHCFACEQGIPEDEAVTLEHVIDDGIIYATMALYAHRACVEDRFDPPHWNADGTPTESTLAQFARAIGVEDG</sequence>
<gene>
    <name evidence="1" type="ORF">EI983_12325</name>
</gene>
<dbReference type="AlphaFoldDB" id="A0A6I6IS54"/>
<dbReference type="RefSeq" id="WP_157707693.1">
    <property type="nucleotide sequence ID" value="NZ_CP034348.1"/>
</dbReference>
<evidence type="ECO:0000313" key="2">
    <source>
        <dbReference type="Proteomes" id="UP000428330"/>
    </source>
</evidence>
<proteinExistence type="predicted"/>
<accession>A0A6I6IS54</accession>
<reference evidence="2" key="1">
    <citation type="submission" date="2018-12" db="EMBL/GenBank/DDBJ databases">
        <title>Complete genome sequence of Roseovarius sp. MME-070.</title>
        <authorList>
            <person name="Nam Y.-D."/>
            <person name="Kang J."/>
            <person name="Chung W.-H."/>
            <person name="Park Y.S."/>
        </authorList>
    </citation>
    <scope>NUCLEOTIDE SEQUENCE [LARGE SCALE GENOMIC DNA]</scope>
    <source>
        <strain evidence="2">MME-070</strain>
    </source>
</reference>
<dbReference type="Pfam" id="PF14078">
    <property type="entry name" value="DUF4259"/>
    <property type="match status" value="1"/>
</dbReference>
<dbReference type="OrthoDB" id="7594887at2"/>
<dbReference type="InterPro" id="IPR025355">
    <property type="entry name" value="DUF4259"/>
</dbReference>
<evidence type="ECO:0000313" key="1">
    <source>
        <dbReference type="EMBL" id="QGX99012.1"/>
    </source>
</evidence>
<dbReference type="EMBL" id="CP034348">
    <property type="protein sequence ID" value="QGX99012.1"/>
    <property type="molecule type" value="Genomic_DNA"/>
</dbReference>
<dbReference type="Proteomes" id="UP000428330">
    <property type="component" value="Chromosome"/>
</dbReference>
<organism evidence="1 2">
    <name type="scientific">Roseovarius faecimaris</name>
    <dbReference type="NCBI Taxonomy" id="2494550"/>
    <lineage>
        <taxon>Bacteria</taxon>
        <taxon>Pseudomonadati</taxon>
        <taxon>Pseudomonadota</taxon>
        <taxon>Alphaproteobacteria</taxon>
        <taxon>Rhodobacterales</taxon>
        <taxon>Roseobacteraceae</taxon>
        <taxon>Roseovarius</taxon>
    </lineage>
</organism>